<keyword evidence="3" id="KW-1185">Reference proteome</keyword>
<feature type="transmembrane region" description="Helical" evidence="1">
    <location>
        <begin position="50"/>
        <end position="73"/>
    </location>
</feature>
<sequence>MSLFLFLGVMTLCCAYALARGGPPERASALLQLGAFASDEAVHRLVDGRAYTALAAGSALVDLSLLVALTVLASRSTRHWPLWVAGWQLAAIVAHLAKLLDPAMQATGYAIQLQIWAYPMLLATAAGAWRYQTRRSAGLIEPDWKTLDGRPIVA</sequence>
<gene>
    <name evidence="2" type="ORF">SP6_10_00320</name>
</gene>
<dbReference type="GeneID" id="78526377"/>
<dbReference type="RefSeq" id="WP_042468430.1">
    <property type="nucleotide sequence ID" value="NZ_BBJS01000010.1"/>
</dbReference>
<dbReference type="Proteomes" id="UP000032025">
    <property type="component" value="Unassembled WGS sequence"/>
</dbReference>
<keyword evidence="1" id="KW-1133">Transmembrane helix</keyword>
<comment type="caution">
    <text evidence="2">The sequence shown here is derived from an EMBL/GenBank/DDBJ whole genome shotgun (WGS) entry which is preliminary data.</text>
</comment>
<evidence type="ECO:0000313" key="3">
    <source>
        <dbReference type="Proteomes" id="UP000032025"/>
    </source>
</evidence>
<feature type="transmembrane region" description="Helical" evidence="1">
    <location>
        <begin position="80"/>
        <end position="97"/>
    </location>
</feature>
<evidence type="ECO:0000256" key="1">
    <source>
        <dbReference type="SAM" id="Phobius"/>
    </source>
</evidence>
<feature type="transmembrane region" description="Helical" evidence="1">
    <location>
        <begin position="109"/>
        <end position="129"/>
    </location>
</feature>
<evidence type="ECO:0000313" key="2">
    <source>
        <dbReference type="EMBL" id="GAN12452.1"/>
    </source>
</evidence>
<dbReference type="AlphaFoldDB" id="A0A0C9N8H2"/>
<accession>A0A0C9N8H2</accession>
<proteinExistence type="predicted"/>
<protein>
    <submittedName>
        <fullName evidence="2">DNA, contig: SP610</fullName>
    </submittedName>
</protein>
<keyword evidence="1" id="KW-0812">Transmembrane</keyword>
<organism evidence="2 3">
    <name type="scientific">Sphingomonas paucimobilis NBRC 13935</name>
    <dbReference type="NCBI Taxonomy" id="1219050"/>
    <lineage>
        <taxon>Bacteria</taxon>
        <taxon>Pseudomonadati</taxon>
        <taxon>Pseudomonadota</taxon>
        <taxon>Alphaproteobacteria</taxon>
        <taxon>Sphingomonadales</taxon>
        <taxon>Sphingomonadaceae</taxon>
        <taxon>Sphingomonas</taxon>
    </lineage>
</organism>
<dbReference type="EMBL" id="BBJS01000010">
    <property type="protein sequence ID" value="GAN12452.1"/>
    <property type="molecule type" value="Genomic_DNA"/>
</dbReference>
<reference evidence="2 3" key="1">
    <citation type="submission" date="2014-08" db="EMBL/GenBank/DDBJ databases">
        <title>Whole genome shotgun sequence of Sphingomonas paucimobilis NBRC 13935.</title>
        <authorList>
            <person name="Hosoyama A."/>
            <person name="Hashimoto M."/>
            <person name="Hosoyama Y."/>
            <person name="Noguchi M."/>
            <person name="Uohara A."/>
            <person name="Ohji S."/>
            <person name="Katano-Makiyama Y."/>
            <person name="Ichikawa N."/>
            <person name="Kimura A."/>
            <person name="Yamazoe A."/>
            <person name="Fujita N."/>
        </authorList>
    </citation>
    <scope>NUCLEOTIDE SEQUENCE [LARGE SCALE GENOMIC DNA]</scope>
    <source>
        <strain evidence="2 3">NBRC 13935</strain>
    </source>
</reference>
<keyword evidence="1" id="KW-0472">Membrane</keyword>
<name>A0A0C9N8H2_SPHPI</name>